<dbReference type="AlphaFoldDB" id="A0A1A8VVI5"/>
<reference evidence="2" key="2">
    <citation type="submission" date="2016-05" db="EMBL/GenBank/DDBJ databases">
        <authorList>
            <person name="Lavstsen T."/>
            <person name="Jespersen J.S."/>
        </authorList>
    </citation>
    <scope>NUCLEOTIDE SEQUENCE [LARGE SCALE GENOMIC DNA]</scope>
</reference>
<evidence type="ECO:0000256" key="1">
    <source>
        <dbReference type="SAM" id="MobiDB-lite"/>
    </source>
</evidence>
<dbReference type="Proteomes" id="UP000078546">
    <property type="component" value="Unassembled WGS sequence"/>
</dbReference>
<dbReference type="EMBL" id="FLQU01000272">
    <property type="protein sequence ID" value="SBS83358.1"/>
    <property type="molecule type" value="Genomic_DNA"/>
</dbReference>
<evidence type="ECO:0000313" key="5">
    <source>
        <dbReference type="Proteomes" id="UP000078560"/>
    </source>
</evidence>
<name>A0A1A8VVI5_PLAOA</name>
<accession>A0A1A8VVI5</accession>
<feature type="compositionally biased region" description="Basic and acidic residues" evidence="1">
    <location>
        <begin position="754"/>
        <end position="778"/>
    </location>
</feature>
<organism evidence="2 5">
    <name type="scientific">Plasmodium ovale curtisi</name>
    <dbReference type="NCBI Taxonomy" id="864141"/>
    <lineage>
        <taxon>Eukaryota</taxon>
        <taxon>Sar</taxon>
        <taxon>Alveolata</taxon>
        <taxon>Apicomplexa</taxon>
        <taxon>Aconoidasida</taxon>
        <taxon>Haemosporida</taxon>
        <taxon>Plasmodiidae</taxon>
        <taxon>Plasmodium</taxon>
        <taxon>Plasmodium (Plasmodium)</taxon>
    </lineage>
</organism>
<feature type="region of interest" description="Disordered" evidence="1">
    <location>
        <begin position="47"/>
        <end position="81"/>
    </location>
</feature>
<dbReference type="Proteomes" id="UP000078560">
    <property type="component" value="Unassembled WGS sequence"/>
</dbReference>
<proteinExistence type="predicted"/>
<feature type="region of interest" description="Disordered" evidence="1">
    <location>
        <begin position="754"/>
        <end position="799"/>
    </location>
</feature>
<protein>
    <submittedName>
        <fullName evidence="2">Uncharacterized protein</fullName>
    </submittedName>
</protein>
<evidence type="ECO:0000313" key="2">
    <source>
        <dbReference type="EMBL" id="SBS83358.1"/>
    </source>
</evidence>
<sequence length="799" mass="91961">MKGNMAHSERRGGREQVVKNFIYQNILNKDRLLNIFKGKSYNAKGGKKEKGFIPDSKNRDEISEKGNDKNKAYPTHEEERDHSYADTDEYLLFLSYIYNDITSFIESNKEYYLQNLDYSDVEDLIIYICGNICRESFKNIKTMFNSSDNMKEKERDKHVIGDHMIPNSDLHFNDSSFFFIPPMEFIVSHIVKLSCNMTEGNITTEGRDIYDFMKNNNYDKHPLLNGIMFEESTHLLGDMYSRDLTDYIIKSHEDNEKTPLQQNYEHVKGSKQTKEKHHTKNEKENYPLEGEEYIDIPPQYGEESPFVLKTVVNNEKPLHLNRSKISITYNEQKYDSELCGSENPRRIIMEDLEMCAKGDVRKEFDICSERKKGIPLRNGTCTYLDIENMDSSNLSNMSNFSFRKSYSDGGHVKGEQKKREVEDSHHRVIELFPPVLSPSQFYESGGDSPSGRTPMGEVVVMEGEKEAAEKAVNDVDNAPYVISAKTYAESNPGEKGDSACADDFDTDTNDNNTDYDGDDLSVCGEIDGDESVGRKINIGCDTHCAPDEDIIGANEHEAGSNDMSTVLNRKGEDTATNVKGREKGKVGDMVGKLPFNTLHGKENSIIGNTNNDSYYHLKETMRTMRERSNAQVLHVNDTISKSNEGECLSKRIIEFNRNEYHEKLQRVLLKRRDVVNEKQKDYTKNTNLHDDYYYFNYLNTPEHISNPYRFTKISRKANIQVTPSPFPQFLRDIQICNPSRKKIRLKRTNILQRKEDVSKNENAIHGEKKKRDGDKQGIEKQYGITQANRGRNCQGEKKR</sequence>
<dbReference type="EMBL" id="FLQV01000339">
    <property type="protein sequence ID" value="SBS90446.1"/>
    <property type="molecule type" value="Genomic_DNA"/>
</dbReference>
<evidence type="ECO:0000313" key="3">
    <source>
        <dbReference type="EMBL" id="SBS90446.1"/>
    </source>
</evidence>
<reference evidence="4 5" key="1">
    <citation type="submission" date="2016-05" db="EMBL/GenBank/DDBJ databases">
        <authorList>
            <person name="Naeem Raeece"/>
        </authorList>
    </citation>
    <scope>NUCLEOTIDE SEQUENCE [LARGE SCALE GENOMIC DNA]</scope>
</reference>
<gene>
    <name evidence="3" type="ORF">POVCU1_018340</name>
    <name evidence="2" type="ORF">POVCU2_0020400</name>
</gene>
<evidence type="ECO:0000313" key="4">
    <source>
        <dbReference type="Proteomes" id="UP000078546"/>
    </source>
</evidence>